<comment type="similarity">
    <text evidence="2">Belongs to the MscS (TC 1.A.23) family.</text>
</comment>
<reference evidence="9 10" key="3">
    <citation type="journal article" date="2014" name="Genome Announc.">
        <title>Genome Sequence of the Microsporidian Species Nematocida sp1 Strain ERTm6 (ATCC PRA-372).</title>
        <authorList>
            <person name="Bakowski M.A."/>
            <person name="Priest M."/>
            <person name="Young S."/>
            <person name="Cuomo C.A."/>
            <person name="Troemel E.R."/>
        </authorList>
    </citation>
    <scope>NUCLEOTIDE SEQUENCE [LARGE SCALE GENOMIC DNA]</scope>
    <source>
        <strain evidence="9 10">ERTm6</strain>
    </source>
</reference>
<evidence type="ECO:0000313" key="10">
    <source>
        <dbReference type="Proteomes" id="UP000054524"/>
    </source>
</evidence>
<feature type="transmembrane region" description="Helical" evidence="6">
    <location>
        <begin position="357"/>
        <end position="374"/>
    </location>
</feature>
<feature type="transmembrane region" description="Helical" evidence="6">
    <location>
        <begin position="280"/>
        <end position="298"/>
    </location>
</feature>
<dbReference type="InterPro" id="IPR010920">
    <property type="entry name" value="LSM_dom_sf"/>
</dbReference>
<comment type="subcellular location">
    <subcellularLocation>
        <location evidence="1">Membrane</location>
        <topology evidence="1">Multi-pass membrane protein</topology>
    </subcellularLocation>
</comment>
<feature type="transmembrane region" description="Helical" evidence="6">
    <location>
        <begin position="34"/>
        <end position="56"/>
    </location>
</feature>
<feature type="domain" description="Mechanosensitive ion channel MscS" evidence="7">
    <location>
        <begin position="329"/>
        <end position="389"/>
    </location>
</feature>
<dbReference type="AlphaFoldDB" id="H8Z9B9"/>
<keyword evidence="3 6" id="KW-0812">Transmembrane</keyword>
<gene>
    <name evidence="8" type="ORF">NERG_00190</name>
    <name evidence="9" type="ORF">NESG_00900</name>
</gene>
<dbReference type="HOGENOM" id="CLU_532193_0_0_1"/>
<dbReference type="SUPFAM" id="SSF50182">
    <property type="entry name" value="Sm-like ribonucleoproteins"/>
    <property type="match status" value="1"/>
</dbReference>
<evidence type="ECO:0000256" key="6">
    <source>
        <dbReference type="SAM" id="Phobius"/>
    </source>
</evidence>
<dbReference type="InterPro" id="IPR006685">
    <property type="entry name" value="MscS_channel_2nd"/>
</dbReference>
<evidence type="ECO:0000256" key="2">
    <source>
        <dbReference type="ARBA" id="ARBA00008017"/>
    </source>
</evidence>
<dbReference type="EMBL" id="AKIJ01000002">
    <property type="protein sequence ID" value="KFG26746.1"/>
    <property type="molecule type" value="Genomic_DNA"/>
</dbReference>
<evidence type="ECO:0000313" key="9">
    <source>
        <dbReference type="EMBL" id="KFG26746.1"/>
    </source>
</evidence>
<keyword evidence="4 6" id="KW-1133">Transmembrane helix</keyword>
<dbReference type="Gene3D" id="2.30.30.60">
    <property type="match status" value="1"/>
</dbReference>
<feature type="transmembrane region" description="Helical" evidence="6">
    <location>
        <begin position="310"/>
        <end position="336"/>
    </location>
</feature>
<proteinExistence type="inferred from homology"/>
<accession>H8Z9B9</accession>
<evidence type="ECO:0000256" key="4">
    <source>
        <dbReference type="ARBA" id="ARBA00022989"/>
    </source>
</evidence>
<feature type="transmembrane region" description="Helical" evidence="6">
    <location>
        <begin position="7"/>
        <end position="28"/>
    </location>
</feature>
<keyword evidence="10" id="KW-1185">Reference proteome</keyword>
<reference evidence="8" key="1">
    <citation type="submission" date="2011-03" db="EMBL/GenBank/DDBJ databases">
        <title>The Genome Sequence of Nematocida sp1 strain ERTm2.</title>
        <authorList>
            <consortium name="The Broad Institute Genome Sequencing Platform"/>
            <consortium name="The Broad Institute Genome Sequencing Center for Infectious Disease"/>
            <person name="Cuomo C."/>
            <person name="Troemel E."/>
            <person name="Young S.K."/>
            <person name="Zeng Q."/>
            <person name="Gargeya S."/>
            <person name="Fitzgerald M."/>
            <person name="Haas B."/>
            <person name="Abouelleil A."/>
            <person name="Alvarado L."/>
            <person name="Arachchi H.M."/>
            <person name="Berlin A."/>
            <person name="Brown A."/>
            <person name="Chapman S.B."/>
            <person name="Chen Z."/>
            <person name="Dunbar C."/>
            <person name="Freedman E."/>
            <person name="Gearin G."/>
            <person name="Gellesch M."/>
            <person name="Goldberg J."/>
            <person name="Griggs A."/>
            <person name="Gujja S."/>
            <person name="Heilman E.R."/>
            <person name="Heiman D."/>
            <person name="Howarth C."/>
            <person name="Larson L."/>
            <person name="Lui A."/>
            <person name="MacDonald P.J.P."/>
            <person name="Mehta T."/>
            <person name="Montmayeur A."/>
            <person name="Murphy C."/>
            <person name="Neiman D."/>
            <person name="Pearson M."/>
            <person name="Priest M."/>
            <person name="Roberts A."/>
            <person name="Saif S."/>
            <person name="Shea T."/>
            <person name="Shenoy N."/>
            <person name="Sisk P."/>
            <person name="Stolte C."/>
            <person name="Sykes S."/>
            <person name="White J."/>
            <person name="Yandava C."/>
            <person name="Wortman J."/>
            <person name="Nusbaum C."/>
            <person name="Birren B."/>
        </authorList>
    </citation>
    <scope>NUCLEOTIDE SEQUENCE</scope>
    <source>
        <strain evidence="8">ERTm2</strain>
    </source>
</reference>
<evidence type="ECO:0000256" key="1">
    <source>
        <dbReference type="ARBA" id="ARBA00004141"/>
    </source>
</evidence>
<protein>
    <recommendedName>
        <fullName evidence="7">Mechanosensitive ion channel MscS domain-containing protein</fullName>
    </recommendedName>
</protein>
<evidence type="ECO:0000256" key="3">
    <source>
        <dbReference type="ARBA" id="ARBA00022692"/>
    </source>
</evidence>
<evidence type="ECO:0000259" key="7">
    <source>
        <dbReference type="Pfam" id="PF00924"/>
    </source>
</evidence>
<dbReference type="GO" id="GO:0008381">
    <property type="term" value="F:mechanosensitive monoatomic ion channel activity"/>
    <property type="evidence" value="ECO:0007669"/>
    <property type="project" value="TreeGrafter"/>
</dbReference>
<dbReference type="PANTHER" id="PTHR31618">
    <property type="entry name" value="MECHANOSENSITIVE ION CHANNEL PROTEIN 5"/>
    <property type="match status" value="1"/>
</dbReference>
<reference evidence="9" key="2">
    <citation type="submission" date="2012-10" db="EMBL/GenBank/DDBJ databases">
        <authorList>
            <consortium name="The Broad Institute Genome Sequencing Platform"/>
            <consortium name="The Broad Institute Genome Sequencing Center for Infectious Disease"/>
            <person name="Cuomo C."/>
            <person name="Troemel E."/>
            <person name="Walker B."/>
            <person name="Young S.K."/>
            <person name="Zeng Q."/>
            <person name="Gargeya S."/>
            <person name="Fitzgerald M."/>
            <person name="Haas B."/>
            <person name="Abouelleil A."/>
            <person name="Alvarado L."/>
            <person name="Arachchi H.M."/>
            <person name="Berlin A.M."/>
            <person name="Chapman S.B."/>
            <person name="Goldberg J."/>
            <person name="Griggs A."/>
            <person name="Gujja S."/>
            <person name="Hansen M."/>
            <person name="Howarth C."/>
            <person name="Imamovic A."/>
            <person name="Larimer J."/>
            <person name="McCowan C."/>
            <person name="Murphy C."/>
            <person name="Neiman D."/>
            <person name="Pearson M."/>
            <person name="Priest M."/>
            <person name="Roberts A."/>
            <person name="Saif S."/>
            <person name="Shea T."/>
            <person name="Sisk P."/>
            <person name="Sykes S."/>
            <person name="Wortman J."/>
            <person name="Nusbaum C."/>
            <person name="Birren B."/>
        </authorList>
    </citation>
    <scope>NUCLEOTIDE SEQUENCE</scope>
    <source>
        <strain evidence="9">ERTm6</strain>
    </source>
</reference>
<dbReference type="Proteomes" id="UP000054524">
    <property type="component" value="Unassembled WGS sequence"/>
</dbReference>
<dbReference type="PANTHER" id="PTHR31618:SF1">
    <property type="entry name" value="EF-HAND DOMAIN-CONTAINING PROTEIN"/>
    <property type="match status" value="1"/>
</dbReference>
<dbReference type="InterPro" id="IPR016688">
    <property type="entry name" value="MscS-like_plants/fungi"/>
</dbReference>
<dbReference type="InterPro" id="IPR023408">
    <property type="entry name" value="MscS_beta-dom_sf"/>
</dbReference>
<sequence length="512" mass="59201">MRLEENAFFVALLGIFIAANWVVGLVLRHVGVDWMGLLMVHVISATALFGVFPLLYKRCKHSIPCFIFYKIRLQLFLLGLILEWPWPEHSTGEMYIVILCDTAVRTLLLILYSTAKRNLLKDFSTGHNLEVLQLEKYLLYAMDKIGLHELQQDLKIDTFYKKGKPEELPLLDIFKKWRRDEETEGSVMEEYGYGLGESLRVPNRPRLTPQMDDVEGSISVASLRRVFSSEDANILFSLISYGERSRIQYSTFKETFRQISLERTNLYMAIKDCRRLLSHFNWFLCIVEGILIFIVFTISMNMHNLFLHTFFSFALINAIIPGSVSFFESFIFLLISHPYDTGDRVFIKGENMIVNKVGLFSTCFTTWAGVYTIIQNSVVSKYPVVNVRRSISQYWTIDLPISIECSNESILNLKKRLQWYVEEEKMLSGLVFAPMGMKDGNSVQIRLLVRKNSNFQNGFFTLTNFTKCLACIIRIVTEEGLYYKPPIARKKVTEEVLASMIEAQHDLAKKIK</sequence>
<accession>A0A086J3M8</accession>
<dbReference type="Pfam" id="PF00924">
    <property type="entry name" value="MS_channel_2nd"/>
    <property type="match status" value="1"/>
</dbReference>
<keyword evidence="5 6" id="KW-0472">Membrane</keyword>
<dbReference type="GO" id="GO:0005886">
    <property type="term" value="C:plasma membrane"/>
    <property type="evidence" value="ECO:0007669"/>
    <property type="project" value="TreeGrafter"/>
</dbReference>
<name>H8Z9B9_NEMA1</name>
<dbReference type="EMBL" id="JH604633">
    <property type="protein sequence ID" value="EHY66550.1"/>
    <property type="molecule type" value="Genomic_DNA"/>
</dbReference>
<evidence type="ECO:0000256" key="5">
    <source>
        <dbReference type="ARBA" id="ARBA00023136"/>
    </source>
</evidence>
<organism evidence="8">
    <name type="scientific">Nematocida ausubeli (strain ATCC PRA-371 / ERTm2)</name>
    <name type="common">Nematode killer fungus</name>
    <dbReference type="NCBI Taxonomy" id="1913371"/>
    <lineage>
        <taxon>Eukaryota</taxon>
        <taxon>Fungi</taxon>
        <taxon>Fungi incertae sedis</taxon>
        <taxon>Microsporidia</taxon>
        <taxon>Nematocida</taxon>
    </lineage>
</organism>
<feature type="transmembrane region" description="Helical" evidence="6">
    <location>
        <begin position="63"/>
        <end position="82"/>
    </location>
</feature>
<evidence type="ECO:0000313" key="8">
    <source>
        <dbReference type="EMBL" id="EHY66550.1"/>
    </source>
</evidence>
<dbReference type="Proteomes" id="UP000005622">
    <property type="component" value="Unassembled WGS sequence"/>
</dbReference>
<feature type="transmembrane region" description="Helical" evidence="6">
    <location>
        <begin position="94"/>
        <end position="112"/>
    </location>
</feature>
<dbReference type="GO" id="GO:0006820">
    <property type="term" value="P:monoatomic anion transport"/>
    <property type="evidence" value="ECO:0007669"/>
    <property type="project" value="TreeGrafter"/>
</dbReference>